<protein>
    <recommendedName>
        <fullName evidence="3">Lipoprotein</fullName>
    </recommendedName>
</protein>
<comment type="caution">
    <text evidence="1">The sequence shown here is derived from an EMBL/GenBank/DDBJ whole genome shotgun (WGS) entry which is preliminary data.</text>
</comment>
<evidence type="ECO:0000313" key="2">
    <source>
        <dbReference type="Proteomes" id="UP000078406"/>
    </source>
</evidence>
<evidence type="ECO:0008006" key="3">
    <source>
        <dbReference type="Google" id="ProtNLM"/>
    </source>
</evidence>
<gene>
    <name evidence="1" type="ORF">APB76_16595</name>
</gene>
<dbReference type="Proteomes" id="UP000078406">
    <property type="component" value="Unassembled WGS sequence"/>
</dbReference>
<accession>A0A177XWZ4</accession>
<organism evidence="1 2">
    <name type="scientific">Vibrio bivalvicida</name>
    <dbReference type="NCBI Taxonomy" id="1276888"/>
    <lineage>
        <taxon>Bacteria</taxon>
        <taxon>Pseudomonadati</taxon>
        <taxon>Pseudomonadota</taxon>
        <taxon>Gammaproteobacteria</taxon>
        <taxon>Vibrionales</taxon>
        <taxon>Vibrionaceae</taxon>
        <taxon>Vibrio</taxon>
        <taxon>Vibrio oreintalis group</taxon>
    </lineage>
</organism>
<dbReference type="PROSITE" id="PS51257">
    <property type="entry name" value="PROKAR_LIPOPROTEIN"/>
    <property type="match status" value="1"/>
</dbReference>
<dbReference type="EMBL" id="LLEI02000052">
    <property type="protein sequence ID" value="OAJ93100.1"/>
    <property type="molecule type" value="Genomic_DNA"/>
</dbReference>
<reference evidence="1 2" key="1">
    <citation type="journal article" date="2016" name="Syst. Appl. Microbiol.">
        <title>Vibrio bivalvicida sp. nov., a novel larval pathogen for bivalve molluscs reared in a hatchery.</title>
        <authorList>
            <person name="Dubert J."/>
            <person name="Romalde J.L."/>
            <person name="Prado S."/>
            <person name="Barja J.L."/>
        </authorList>
    </citation>
    <scope>NUCLEOTIDE SEQUENCE [LARGE SCALE GENOMIC DNA]</scope>
    <source>
        <strain evidence="1 2">605</strain>
    </source>
</reference>
<evidence type="ECO:0000313" key="1">
    <source>
        <dbReference type="EMBL" id="OAJ93100.1"/>
    </source>
</evidence>
<name>A0A177XWZ4_9VIBR</name>
<proteinExistence type="predicted"/>
<sequence length="172" mass="18844">MKTKMALLASAIFVSGCGSMDLRHTVDISEMQTFIEFNVNDELSVSNVQTNKDKIVIVELGGLTVTSNKKELTDTVIELTKQELVKRNAKMSASAKKGLNLSIEKLVCKLPQNSLSVGCDTLLKLRTNADYEAIYPAFAEDIDANEASSFSLANSVAAMFRDPNVIDYLTKK</sequence>
<dbReference type="AlphaFoldDB" id="A0A177XWZ4"/>
<dbReference type="RefSeq" id="WP_054963655.1">
    <property type="nucleotide sequence ID" value="NZ_LLEI02000052.1"/>
</dbReference>